<evidence type="ECO:0000313" key="1">
    <source>
        <dbReference type="EMBL" id="CAH2302880.1"/>
    </source>
</evidence>
<dbReference type="Proteomes" id="UP001295444">
    <property type="component" value="Chromosome 06"/>
</dbReference>
<evidence type="ECO:0000313" key="2">
    <source>
        <dbReference type="Proteomes" id="UP001295444"/>
    </source>
</evidence>
<organism evidence="1 2">
    <name type="scientific">Pelobates cultripes</name>
    <name type="common">Western spadefoot toad</name>
    <dbReference type="NCBI Taxonomy" id="61616"/>
    <lineage>
        <taxon>Eukaryota</taxon>
        <taxon>Metazoa</taxon>
        <taxon>Chordata</taxon>
        <taxon>Craniata</taxon>
        <taxon>Vertebrata</taxon>
        <taxon>Euteleostomi</taxon>
        <taxon>Amphibia</taxon>
        <taxon>Batrachia</taxon>
        <taxon>Anura</taxon>
        <taxon>Pelobatoidea</taxon>
        <taxon>Pelobatidae</taxon>
        <taxon>Pelobates</taxon>
    </lineage>
</organism>
<dbReference type="EMBL" id="OW240917">
    <property type="protein sequence ID" value="CAH2302880.1"/>
    <property type="molecule type" value="Genomic_DNA"/>
</dbReference>
<reference evidence="1" key="1">
    <citation type="submission" date="2022-03" db="EMBL/GenBank/DDBJ databases">
        <authorList>
            <person name="Alioto T."/>
            <person name="Alioto T."/>
            <person name="Gomez Garrido J."/>
        </authorList>
    </citation>
    <scope>NUCLEOTIDE SEQUENCE</scope>
</reference>
<protein>
    <submittedName>
        <fullName evidence="1">Uncharacterized protein</fullName>
    </submittedName>
</protein>
<dbReference type="AlphaFoldDB" id="A0AAD1SNZ6"/>
<keyword evidence="2" id="KW-1185">Reference proteome</keyword>
<accession>A0AAD1SNZ6</accession>
<gene>
    <name evidence="1" type="ORF">PECUL_23A041351</name>
</gene>
<proteinExistence type="predicted"/>
<name>A0AAD1SNZ6_PELCU</name>
<sequence>MCPGVCVLGGGERGVDVSRDVSWCLYIRRRRRRRDVSQRLCIRRRREGCVRVSVY</sequence>